<evidence type="ECO:0000313" key="3">
    <source>
        <dbReference type="Proteomes" id="UP000887159"/>
    </source>
</evidence>
<accession>A0A8X6W1R6</accession>
<evidence type="ECO:0000256" key="1">
    <source>
        <dbReference type="SAM" id="MobiDB-lite"/>
    </source>
</evidence>
<protein>
    <submittedName>
        <fullName evidence="2">Uncharacterized protein</fullName>
    </submittedName>
</protein>
<gene>
    <name evidence="2" type="ORF">TNCV_25281</name>
</gene>
<dbReference type="Proteomes" id="UP000887159">
    <property type="component" value="Unassembled WGS sequence"/>
</dbReference>
<feature type="region of interest" description="Disordered" evidence="1">
    <location>
        <begin position="53"/>
        <end position="94"/>
    </location>
</feature>
<evidence type="ECO:0000313" key="2">
    <source>
        <dbReference type="EMBL" id="GFY26331.1"/>
    </source>
</evidence>
<feature type="compositionally biased region" description="Basic and acidic residues" evidence="1">
    <location>
        <begin position="55"/>
        <end position="85"/>
    </location>
</feature>
<comment type="caution">
    <text evidence="2">The sequence shown here is derived from an EMBL/GenBank/DDBJ whole genome shotgun (WGS) entry which is preliminary data.</text>
</comment>
<name>A0A8X6W1R6_TRICX</name>
<sequence>MRHSSVKTISFHSAAHILLSSHHWWRRRLWFFVKGRSSNGRLADRPLYCKLRRMNKPESPKQKDAPGEERRGEEEAMKEINRSEDNQSSGWSVDSCNSQFRCIQKQNEIVKSV</sequence>
<organism evidence="2 3">
    <name type="scientific">Trichonephila clavipes</name>
    <name type="common">Golden silk orbweaver</name>
    <name type="synonym">Nephila clavipes</name>
    <dbReference type="NCBI Taxonomy" id="2585209"/>
    <lineage>
        <taxon>Eukaryota</taxon>
        <taxon>Metazoa</taxon>
        <taxon>Ecdysozoa</taxon>
        <taxon>Arthropoda</taxon>
        <taxon>Chelicerata</taxon>
        <taxon>Arachnida</taxon>
        <taxon>Araneae</taxon>
        <taxon>Araneomorphae</taxon>
        <taxon>Entelegynae</taxon>
        <taxon>Araneoidea</taxon>
        <taxon>Nephilidae</taxon>
        <taxon>Trichonephila</taxon>
    </lineage>
</organism>
<proteinExistence type="predicted"/>
<reference evidence="2" key="1">
    <citation type="submission" date="2020-08" db="EMBL/GenBank/DDBJ databases">
        <title>Multicomponent nature underlies the extraordinary mechanical properties of spider dragline silk.</title>
        <authorList>
            <person name="Kono N."/>
            <person name="Nakamura H."/>
            <person name="Mori M."/>
            <person name="Yoshida Y."/>
            <person name="Ohtoshi R."/>
            <person name="Malay A.D."/>
            <person name="Moran D.A.P."/>
            <person name="Tomita M."/>
            <person name="Numata K."/>
            <person name="Arakawa K."/>
        </authorList>
    </citation>
    <scope>NUCLEOTIDE SEQUENCE</scope>
</reference>
<dbReference type="AlphaFoldDB" id="A0A8X6W1R6"/>
<dbReference type="EMBL" id="BMAU01021375">
    <property type="protein sequence ID" value="GFY26331.1"/>
    <property type="molecule type" value="Genomic_DNA"/>
</dbReference>
<keyword evidence="3" id="KW-1185">Reference proteome</keyword>